<evidence type="ECO:0000256" key="8">
    <source>
        <dbReference type="SAM" id="Phobius"/>
    </source>
</evidence>
<evidence type="ECO:0008006" key="12">
    <source>
        <dbReference type="Google" id="ProtNLM"/>
    </source>
</evidence>
<feature type="transmembrane region" description="Helical" evidence="8">
    <location>
        <begin position="82"/>
        <end position="101"/>
    </location>
</feature>
<dbReference type="InterPro" id="IPR027469">
    <property type="entry name" value="Cation_efflux_TMD_sf"/>
</dbReference>
<dbReference type="NCBIfam" id="TIGR01297">
    <property type="entry name" value="CDF"/>
    <property type="match status" value="1"/>
</dbReference>
<keyword evidence="6" id="KW-0406">Ion transport</keyword>
<protein>
    <recommendedName>
        <fullName evidence="12">Cation efflux protein cytoplasmic domain-containing protein</fullName>
    </recommendedName>
</protein>
<dbReference type="InterPro" id="IPR058533">
    <property type="entry name" value="Cation_efflux_TM"/>
</dbReference>
<dbReference type="Gene3D" id="1.20.1510.10">
    <property type="entry name" value="Cation efflux protein transmembrane domain"/>
    <property type="match status" value="1"/>
</dbReference>
<reference evidence="11" key="1">
    <citation type="submission" date="2018-05" db="EMBL/GenBank/DDBJ databases">
        <authorList>
            <person name="Lanie J.A."/>
            <person name="Ng W.-L."/>
            <person name="Kazmierczak K.M."/>
            <person name="Andrzejewski T.M."/>
            <person name="Davidsen T.M."/>
            <person name="Wayne K.J."/>
            <person name="Tettelin H."/>
            <person name="Glass J.I."/>
            <person name="Rusch D."/>
            <person name="Podicherti R."/>
            <person name="Tsui H.-C.T."/>
            <person name="Winkler M.E."/>
        </authorList>
    </citation>
    <scope>NUCLEOTIDE SEQUENCE</scope>
</reference>
<evidence type="ECO:0000256" key="7">
    <source>
        <dbReference type="ARBA" id="ARBA00023136"/>
    </source>
</evidence>
<dbReference type="SUPFAM" id="SSF160240">
    <property type="entry name" value="Cation efflux protein cytoplasmic domain-like"/>
    <property type="match status" value="1"/>
</dbReference>
<sequence length="297" mass="32666">MDHVHHTGIENDRRLLAAVSVNVLLTLAQVIGGVISGSLSLIADALHNFSDAASLGIALFARKISRKPPDEFKTFGYKRAEIVAALINLTLLVVISLYLIYEAAWRLLEPQTITAWIVIFVATVALIVDTFTALITYSMSKGSMNMKAAFLHNLSDALVSVGVIISGGLILLYSWYWIDTLLTFVIAGFVLWQGLLMLPKTIHLLMEGTPANLSIETIKKRLETEDGVQNVHHIHLWHLDESRIALEAHVVVTAQNLEDVEILKGVLKKMLREDFAISHSTLEFEAPTGGSCAETST</sequence>
<evidence type="ECO:0000256" key="4">
    <source>
        <dbReference type="ARBA" id="ARBA00022692"/>
    </source>
</evidence>
<dbReference type="GO" id="GO:0005886">
    <property type="term" value="C:plasma membrane"/>
    <property type="evidence" value="ECO:0007669"/>
    <property type="project" value="TreeGrafter"/>
</dbReference>
<dbReference type="InterPro" id="IPR027470">
    <property type="entry name" value="Cation_efflux_CTD"/>
</dbReference>
<gene>
    <name evidence="11" type="ORF">METZ01_LOCUS109190</name>
</gene>
<evidence type="ECO:0000256" key="2">
    <source>
        <dbReference type="ARBA" id="ARBA00008873"/>
    </source>
</evidence>
<accession>A0A381WUY3</accession>
<dbReference type="AlphaFoldDB" id="A0A381WUY3"/>
<evidence type="ECO:0000256" key="3">
    <source>
        <dbReference type="ARBA" id="ARBA00022448"/>
    </source>
</evidence>
<feature type="domain" description="Cation efflux protein transmembrane" evidence="9">
    <location>
        <begin position="15"/>
        <end position="206"/>
    </location>
</feature>
<evidence type="ECO:0000313" key="11">
    <source>
        <dbReference type="EMBL" id="SVA56336.1"/>
    </source>
</evidence>
<dbReference type="SUPFAM" id="SSF161111">
    <property type="entry name" value="Cation efflux protein transmembrane domain-like"/>
    <property type="match status" value="1"/>
</dbReference>
<organism evidence="11">
    <name type="scientific">marine metagenome</name>
    <dbReference type="NCBI Taxonomy" id="408172"/>
    <lineage>
        <taxon>unclassified sequences</taxon>
        <taxon>metagenomes</taxon>
        <taxon>ecological metagenomes</taxon>
    </lineage>
</organism>
<evidence type="ECO:0000256" key="6">
    <source>
        <dbReference type="ARBA" id="ARBA00023065"/>
    </source>
</evidence>
<keyword evidence="5 8" id="KW-1133">Transmembrane helix</keyword>
<dbReference type="GO" id="GO:0005385">
    <property type="term" value="F:zinc ion transmembrane transporter activity"/>
    <property type="evidence" value="ECO:0007669"/>
    <property type="project" value="TreeGrafter"/>
</dbReference>
<dbReference type="PANTHER" id="PTHR11562:SF17">
    <property type="entry name" value="RE54080P-RELATED"/>
    <property type="match status" value="1"/>
</dbReference>
<dbReference type="InterPro" id="IPR002524">
    <property type="entry name" value="Cation_efflux"/>
</dbReference>
<dbReference type="InterPro" id="IPR036837">
    <property type="entry name" value="Cation_efflux_CTD_sf"/>
</dbReference>
<feature type="transmembrane region" description="Helical" evidence="8">
    <location>
        <begin position="15"/>
        <end position="35"/>
    </location>
</feature>
<evidence type="ECO:0000256" key="5">
    <source>
        <dbReference type="ARBA" id="ARBA00022989"/>
    </source>
</evidence>
<feature type="transmembrane region" description="Helical" evidence="8">
    <location>
        <begin position="181"/>
        <end position="198"/>
    </location>
</feature>
<dbReference type="Pfam" id="PF01545">
    <property type="entry name" value="Cation_efflux"/>
    <property type="match status" value="1"/>
</dbReference>
<dbReference type="EMBL" id="UINC01012975">
    <property type="protein sequence ID" value="SVA56336.1"/>
    <property type="molecule type" value="Genomic_DNA"/>
</dbReference>
<feature type="transmembrane region" description="Helical" evidence="8">
    <location>
        <begin position="113"/>
        <end position="137"/>
    </location>
</feature>
<keyword evidence="3" id="KW-0813">Transport</keyword>
<proteinExistence type="inferred from homology"/>
<name>A0A381WUY3_9ZZZZ</name>
<evidence type="ECO:0000259" key="10">
    <source>
        <dbReference type="Pfam" id="PF16916"/>
    </source>
</evidence>
<keyword evidence="4 8" id="KW-0812">Transmembrane</keyword>
<comment type="subcellular location">
    <subcellularLocation>
        <location evidence="1">Membrane</location>
        <topology evidence="1">Multi-pass membrane protein</topology>
    </subcellularLocation>
</comment>
<evidence type="ECO:0000256" key="1">
    <source>
        <dbReference type="ARBA" id="ARBA00004141"/>
    </source>
</evidence>
<feature type="transmembrane region" description="Helical" evidence="8">
    <location>
        <begin position="157"/>
        <end position="175"/>
    </location>
</feature>
<feature type="domain" description="Cation efflux protein cytoplasmic" evidence="10">
    <location>
        <begin position="212"/>
        <end position="285"/>
    </location>
</feature>
<dbReference type="Pfam" id="PF16916">
    <property type="entry name" value="ZT_dimer"/>
    <property type="match status" value="1"/>
</dbReference>
<evidence type="ECO:0000259" key="9">
    <source>
        <dbReference type="Pfam" id="PF01545"/>
    </source>
</evidence>
<keyword evidence="7 8" id="KW-0472">Membrane</keyword>
<dbReference type="InterPro" id="IPR050681">
    <property type="entry name" value="CDF/SLC30A"/>
</dbReference>
<dbReference type="PANTHER" id="PTHR11562">
    <property type="entry name" value="CATION EFFLUX PROTEIN/ ZINC TRANSPORTER"/>
    <property type="match status" value="1"/>
</dbReference>
<comment type="similarity">
    <text evidence="2">Belongs to the cation diffusion facilitator (CDF) transporter (TC 2.A.4) family. SLC30A subfamily.</text>
</comment>